<protein>
    <recommendedName>
        <fullName evidence="2">DM2 domain-containing protein</fullName>
    </recommendedName>
</protein>
<reference evidence="3 4" key="1">
    <citation type="submission" date="2022-09" db="EMBL/GenBank/DDBJ databases">
        <authorList>
            <person name="Palmer J.M."/>
        </authorList>
    </citation>
    <scope>NUCLEOTIDE SEQUENCE [LARGE SCALE GENOMIC DNA]</scope>
    <source>
        <strain evidence="3 4">DSM 7382</strain>
    </source>
</reference>
<proteinExistence type="predicted"/>
<feature type="region of interest" description="Disordered" evidence="1">
    <location>
        <begin position="1"/>
        <end position="36"/>
    </location>
</feature>
<feature type="compositionally biased region" description="Polar residues" evidence="1">
    <location>
        <begin position="12"/>
        <end position="34"/>
    </location>
</feature>
<dbReference type="Pfam" id="PF02201">
    <property type="entry name" value="SWIB"/>
    <property type="match status" value="1"/>
</dbReference>
<evidence type="ECO:0000313" key="3">
    <source>
        <dbReference type="EMBL" id="KAK7684837.1"/>
    </source>
</evidence>
<sequence>MAGAQQAHPGSVPSNAMPRTNTGPAPSISYSPTDTVIPPQLYDKVSDLELYKKLQEAERQVDLLITKKGLDFQAIHAKSIQPSNFKNDTGILRVFVYNTCENQPWQRQLLQEQGQPVPDPTAAESLWTLRVEGRFISDENNSEQQDLKFSNFLSGLSIDLLPNSDYPDLQNSQLNLIEYRDETSQIPGINSLQAAQARQQFDGFDVKRPGVFNIKTKIALMVKDQSGKLKLSDEMAQFIGKKEATQQELVYLVWQYVLYKDLFKNRDSFPKVPAVSASSIANSNGISVNQNGEEEDLSIIENITALSKFSLDVFESVDKFNLFLGLPKRLGLDSGSYCTTFTELWFDMLSKSIIFKAASVVSFSLVSPWIASSISSDSRSSETNFCGCIESDT</sequence>
<dbReference type="InterPro" id="IPR036885">
    <property type="entry name" value="SWIB_MDM2_dom_sf"/>
</dbReference>
<dbReference type="Proteomes" id="UP001385951">
    <property type="component" value="Unassembled WGS sequence"/>
</dbReference>
<evidence type="ECO:0000313" key="4">
    <source>
        <dbReference type="Proteomes" id="UP001385951"/>
    </source>
</evidence>
<name>A0AAW0G5F3_9APHY</name>
<dbReference type="SUPFAM" id="SSF47592">
    <property type="entry name" value="SWIB/MDM2 domain"/>
    <property type="match status" value="1"/>
</dbReference>
<organism evidence="3 4">
    <name type="scientific">Cerrena zonata</name>
    <dbReference type="NCBI Taxonomy" id="2478898"/>
    <lineage>
        <taxon>Eukaryota</taxon>
        <taxon>Fungi</taxon>
        <taxon>Dikarya</taxon>
        <taxon>Basidiomycota</taxon>
        <taxon>Agaricomycotina</taxon>
        <taxon>Agaricomycetes</taxon>
        <taxon>Polyporales</taxon>
        <taxon>Cerrenaceae</taxon>
        <taxon>Cerrena</taxon>
    </lineage>
</organism>
<gene>
    <name evidence="3" type="ORF">QCA50_012081</name>
</gene>
<comment type="caution">
    <text evidence="3">The sequence shown here is derived from an EMBL/GenBank/DDBJ whole genome shotgun (WGS) entry which is preliminary data.</text>
</comment>
<feature type="domain" description="DM2" evidence="2">
    <location>
        <begin position="228"/>
        <end position="267"/>
    </location>
</feature>
<dbReference type="InterPro" id="IPR003121">
    <property type="entry name" value="SWIB_MDM2_domain"/>
</dbReference>
<keyword evidence="4" id="KW-1185">Reference proteome</keyword>
<dbReference type="EMBL" id="JASBNA010000023">
    <property type="protein sequence ID" value="KAK7684837.1"/>
    <property type="molecule type" value="Genomic_DNA"/>
</dbReference>
<evidence type="ECO:0000256" key="1">
    <source>
        <dbReference type="SAM" id="MobiDB-lite"/>
    </source>
</evidence>
<dbReference type="Gene3D" id="1.10.245.10">
    <property type="entry name" value="SWIB/MDM2 domain"/>
    <property type="match status" value="1"/>
</dbReference>
<dbReference type="AlphaFoldDB" id="A0AAW0G5F3"/>
<accession>A0AAW0G5F3</accession>
<evidence type="ECO:0000259" key="2">
    <source>
        <dbReference type="Pfam" id="PF02201"/>
    </source>
</evidence>